<dbReference type="EMBL" id="JBIMZQ010000013">
    <property type="protein sequence ID" value="KAL3667637.1"/>
    <property type="molecule type" value="Genomic_DNA"/>
</dbReference>
<feature type="coiled-coil region" evidence="1">
    <location>
        <begin position="112"/>
        <end position="197"/>
    </location>
</feature>
<evidence type="ECO:0000256" key="1">
    <source>
        <dbReference type="SAM" id="Coils"/>
    </source>
</evidence>
<evidence type="ECO:0000313" key="3">
    <source>
        <dbReference type="EMBL" id="KAL3667637.1"/>
    </source>
</evidence>
<proteinExistence type="predicted"/>
<name>A0ABD3FL56_9STRA</name>
<protein>
    <submittedName>
        <fullName evidence="3">Uncharacterized protein</fullName>
    </submittedName>
</protein>
<accession>A0ABD3FL56</accession>
<organism evidence="3 4">
    <name type="scientific">Phytophthora oleae</name>
    <dbReference type="NCBI Taxonomy" id="2107226"/>
    <lineage>
        <taxon>Eukaryota</taxon>
        <taxon>Sar</taxon>
        <taxon>Stramenopiles</taxon>
        <taxon>Oomycota</taxon>
        <taxon>Peronosporomycetes</taxon>
        <taxon>Peronosporales</taxon>
        <taxon>Peronosporaceae</taxon>
        <taxon>Phytophthora</taxon>
    </lineage>
</organism>
<evidence type="ECO:0000256" key="2">
    <source>
        <dbReference type="SAM" id="MobiDB-lite"/>
    </source>
</evidence>
<dbReference type="AlphaFoldDB" id="A0ABD3FL56"/>
<sequence>MVQSSSLCAAERQSFFAMVVSEYEAKRLRRIEENRRKLQALNLPVIGDPSGPKPDPKPKKRERIYEETPVPTRMSTRQRKKMKKEAVTDDELLKQYRRERRRLTKVTIENVKRRNRQKYRDKKLQKQVLEEERTKRVEEQLKQLDEAAEKEPRIKDWRLRRRRQAQLERRKESVVKKEKLKDERKLAREKKKAIRKIWRASELLHKKRRKKRERDAMLLQKEIEKQQRWEERQLMAAEDHVARKWEKKQKRDEKDRPRHERNIFRGLIVEELAVERKLLRSKVKEDKEEALFKKTYPVSRVKALPFVRISDARNIDEAKPLVMTPLLKVDSNFFHGFSLGKQFLPPGKGSVMQGVCPGGYTAAYNEELDIHVWKNAMTLFMNCSSGIYYHFKFEEEVHDGRTSVFLRWSHTCNVTPEILERLRRLQKGDENLCFDDETYYDAPTPTDTKPEPLLLFVQYPLGPYIYLGRLGYLGHRSDPLEFSFQMLDVNALNWKKIRKVLTCEIT</sequence>
<keyword evidence="1" id="KW-0175">Coiled coil</keyword>
<keyword evidence="4" id="KW-1185">Reference proteome</keyword>
<dbReference type="Proteomes" id="UP001632037">
    <property type="component" value="Unassembled WGS sequence"/>
</dbReference>
<evidence type="ECO:0000313" key="4">
    <source>
        <dbReference type="Proteomes" id="UP001632037"/>
    </source>
</evidence>
<comment type="caution">
    <text evidence="3">The sequence shown here is derived from an EMBL/GenBank/DDBJ whole genome shotgun (WGS) entry which is preliminary data.</text>
</comment>
<reference evidence="3 4" key="1">
    <citation type="submission" date="2024-09" db="EMBL/GenBank/DDBJ databases">
        <title>Genome sequencing and assembly of Phytophthora oleae, isolate VK10A, causative agent of rot of olive drupes.</title>
        <authorList>
            <person name="Conti Taguali S."/>
            <person name="Riolo M."/>
            <person name="La Spada F."/>
            <person name="Cacciola S.O."/>
            <person name="Dionisio G."/>
        </authorList>
    </citation>
    <scope>NUCLEOTIDE SEQUENCE [LARGE SCALE GENOMIC DNA]</scope>
    <source>
        <strain evidence="3 4">VK10A</strain>
    </source>
</reference>
<feature type="region of interest" description="Disordered" evidence="2">
    <location>
        <begin position="38"/>
        <end position="88"/>
    </location>
</feature>
<gene>
    <name evidence="3" type="ORF">V7S43_007191</name>
</gene>